<dbReference type="Proteomes" id="UP000288024">
    <property type="component" value="Unassembled WGS sequence"/>
</dbReference>
<dbReference type="EMBL" id="RZTZ01000004">
    <property type="protein sequence ID" value="RVT62553.1"/>
    <property type="molecule type" value="Genomic_DNA"/>
</dbReference>
<evidence type="ECO:0000313" key="2">
    <source>
        <dbReference type="EMBL" id="RVT62553.1"/>
    </source>
</evidence>
<evidence type="ECO:0000313" key="3">
    <source>
        <dbReference type="Proteomes" id="UP000288024"/>
    </source>
</evidence>
<evidence type="ECO:0000259" key="1">
    <source>
        <dbReference type="PROSITE" id="PS51729"/>
    </source>
</evidence>
<feature type="domain" description="N-acetyltransferase" evidence="1">
    <location>
        <begin position="3"/>
        <end position="95"/>
    </location>
</feature>
<dbReference type="RefSeq" id="WP_127738504.1">
    <property type="nucleotide sequence ID" value="NZ_RZTZ01000004.1"/>
</dbReference>
<keyword evidence="2" id="KW-0808">Transferase</keyword>
<keyword evidence="3" id="KW-1185">Reference proteome</keyword>
<gene>
    <name evidence="2" type="ORF">EM808_12255</name>
</gene>
<dbReference type="PANTHER" id="PTHR31435:SF10">
    <property type="entry name" value="BSR4717 PROTEIN"/>
    <property type="match status" value="1"/>
</dbReference>
<name>A0A3S2TU17_9BACI</name>
<accession>A0A3S2TU17</accession>
<dbReference type="CDD" id="cd04301">
    <property type="entry name" value="NAT_SF"/>
    <property type="match status" value="1"/>
</dbReference>
<sequence>MAEIKMNKNEFYIEESNEVIARIQFIPSGKDVDGRNLIIVNHTVVYDGHNGRGLGKELVNKLAEYAREENLYIIPVCPYAKSVLESKEEYQDVLAK</sequence>
<dbReference type="InterPro" id="IPR016181">
    <property type="entry name" value="Acyl_CoA_acyltransferase"/>
</dbReference>
<proteinExistence type="predicted"/>
<protein>
    <submittedName>
        <fullName evidence="2">N-acetyltransferase</fullName>
    </submittedName>
</protein>
<reference evidence="2 3" key="1">
    <citation type="submission" date="2019-01" db="EMBL/GenBank/DDBJ databases">
        <title>Bacillus sp. M5HDSG1-1, whole genome shotgun sequence.</title>
        <authorList>
            <person name="Tuo L."/>
        </authorList>
    </citation>
    <scope>NUCLEOTIDE SEQUENCE [LARGE SCALE GENOMIC DNA]</scope>
    <source>
        <strain evidence="2 3">M5HDSG1-1</strain>
    </source>
</reference>
<comment type="caution">
    <text evidence="2">The sequence shown here is derived from an EMBL/GenBank/DDBJ whole genome shotgun (WGS) entry which is preliminary data.</text>
</comment>
<dbReference type="InterPro" id="IPR031165">
    <property type="entry name" value="GNAT_YJDJ"/>
</dbReference>
<organism evidence="2 3">
    <name type="scientific">Niallia taxi</name>
    <dbReference type="NCBI Taxonomy" id="2499688"/>
    <lineage>
        <taxon>Bacteria</taxon>
        <taxon>Bacillati</taxon>
        <taxon>Bacillota</taxon>
        <taxon>Bacilli</taxon>
        <taxon>Bacillales</taxon>
        <taxon>Bacillaceae</taxon>
        <taxon>Niallia</taxon>
    </lineage>
</organism>
<dbReference type="Pfam" id="PF14542">
    <property type="entry name" value="Acetyltransf_CG"/>
    <property type="match status" value="1"/>
</dbReference>
<dbReference type="SUPFAM" id="SSF55729">
    <property type="entry name" value="Acyl-CoA N-acyltransferases (Nat)"/>
    <property type="match status" value="1"/>
</dbReference>
<dbReference type="Gene3D" id="3.40.630.30">
    <property type="match status" value="1"/>
</dbReference>
<dbReference type="InterPro" id="IPR045057">
    <property type="entry name" value="Gcn5-rel_NAT"/>
</dbReference>
<dbReference type="AlphaFoldDB" id="A0A3S2TU17"/>
<dbReference type="GO" id="GO:0016740">
    <property type="term" value="F:transferase activity"/>
    <property type="evidence" value="ECO:0007669"/>
    <property type="project" value="UniProtKB-KW"/>
</dbReference>
<dbReference type="PANTHER" id="PTHR31435">
    <property type="entry name" value="PROTEIN NATD1"/>
    <property type="match status" value="1"/>
</dbReference>
<dbReference type="PROSITE" id="PS51729">
    <property type="entry name" value="GNAT_YJDJ"/>
    <property type="match status" value="1"/>
</dbReference>